<dbReference type="GO" id="GO:0003887">
    <property type="term" value="F:DNA-directed DNA polymerase activity"/>
    <property type="evidence" value="ECO:0007669"/>
    <property type="project" value="UniProtKB-UniRule"/>
</dbReference>
<dbReference type="RefSeq" id="WP_013256221.1">
    <property type="nucleotide sequence ID" value="NC_014364.1"/>
</dbReference>
<dbReference type="SMART" id="SM00482">
    <property type="entry name" value="POLAc"/>
    <property type="match status" value="1"/>
</dbReference>
<comment type="function">
    <text evidence="16">In addition to polymerase activity, this DNA polymerase exhibits 3'-5' and 5'-3' exonuclease activity.</text>
</comment>
<evidence type="ECO:0000256" key="16">
    <source>
        <dbReference type="RuleBase" id="RU004460"/>
    </source>
</evidence>
<dbReference type="PRINTS" id="PR00868">
    <property type="entry name" value="DNAPOLI"/>
</dbReference>
<dbReference type="Pfam" id="PF01367">
    <property type="entry name" value="5_3_exonuc"/>
    <property type="match status" value="1"/>
</dbReference>
<dbReference type="SUPFAM" id="SSF88723">
    <property type="entry name" value="PIN domain-like"/>
    <property type="match status" value="1"/>
</dbReference>
<dbReference type="InterPro" id="IPR036397">
    <property type="entry name" value="RNaseH_sf"/>
</dbReference>
<keyword evidence="5 16" id="KW-0548">Nucleotidyltransferase</keyword>
<dbReference type="NCBIfam" id="NF004397">
    <property type="entry name" value="PRK05755.1"/>
    <property type="match status" value="1"/>
</dbReference>
<keyword evidence="7" id="KW-0540">Nuclease</keyword>
<dbReference type="GO" id="GO:0006302">
    <property type="term" value="P:double-strand break repair"/>
    <property type="evidence" value="ECO:0007669"/>
    <property type="project" value="TreeGrafter"/>
</dbReference>
<dbReference type="SMART" id="SM00475">
    <property type="entry name" value="53EXOc"/>
    <property type="match status" value="1"/>
</dbReference>
<keyword evidence="4 16" id="KW-0808">Transferase</keyword>
<dbReference type="FunFam" id="1.10.150.20:FF:000003">
    <property type="entry name" value="DNA polymerase I"/>
    <property type="match status" value="1"/>
</dbReference>
<dbReference type="Gene3D" id="1.20.1060.10">
    <property type="entry name" value="Taq DNA Polymerase, Chain T, domain 4"/>
    <property type="match status" value="1"/>
</dbReference>
<name>E1R7Q7_SEDSS</name>
<dbReference type="GO" id="GO:0008408">
    <property type="term" value="F:3'-5' exonuclease activity"/>
    <property type="evidence" value="ECO:0007669"/>
    <property type="project" value="UniProtKB-UniRule"/>
</dbReference>
<evidence type="ECO:0000256" key="1">
    <source>
        <dbReference type="ARBA" id="ARBA00007705"/>
    </source>
</evidence>
<keyword evidence="13 16" id="KW-0234">DNA repair</keyword>
<keyword evidence="10 16" id="KW-0269">Exonuclease</keyword>
<keyword evidence="9 16" id="KW-0378">Hydrolase</keyword>
<dbReference type="Gene3D" id="3.30.70.370">
    <property type="match status" value="1"/>
</dbReference>
<dbReference type="Gene3D" id="3.30.420.10">
    <property type="entry name" value="Ribonuclease H-like superfamily/Ribonuclease H"/>
    <property type="match status" value="1"/>
</dbReference>
<keyword evidence="21" id="KW-1185">Reference proteome</keyword>
<organism evidence="20 21">
    <name type="scientific">Sediminispirochaeta smaragdinae (strain DSM 11293 / JCM 15392 / SEBR 4228)</name>
    <name type="common">Spirochaeta smaragdinae</name>
    <dbReference type="NCBI Taxonomy" id="573413"/>
    <lineage>
        <taxon>Bacteria</taxon>
        <taxon>Pseudomonadati</taxon>
        <taxon>Spirochaetota</taxon>
        <taxon>Spirochaetia</taxon>
        <taxon>Spirochaetales</taxon>
        <taxon>Spirochaetaceae</taxon>
        <taxon>Sediminispirochaeta</taxon>
    </lineage>
</organism>
<dbReference type="CDD" id="cd09859">
    <property type="entry name" value="PIN_53EXO"/>
    <property type="match status" value="1"/>
</dbReference>
<dbReference type="SMART" id="SM00474">
    <property type="entry name" value="35EXOc"/>
    <property type="match status" value="1"/>
</dbReference>
<comment type="catalytic activity">
    <reaction evidence="14 16">
        <text>DNA(n) + a 2'-deoxyribonucleoside 5'-triphosphate = DNA(n+1) + diphosphate</text>
        <dbReference type="Rhea" id="RHEA:22508"/>
        <dbReference type="Rhea" id="RHEA-COMP:17339"/>
        <dbReference type="Rhea" id="RHEA-COMP:17340"/>
        <dbReference type="ChEBI" id="CHEBI:33019"/>
        <dbReference type="ChEBI" id="CHEBI:61560"/>
        <dbReference type="ChEBI" id="CHEBI:173112"/>
        <dbReference type="EC" id="2.7.7.7"/>
    </reaction>
</comment>
<evidence type="ECO:0000259" key="17">
    <source>
        <dbReference type="SMART" id="SM00474"/>
    </source>
</evidence>
<dbReference type="SMART" id="SM00279">
    <property type="entry name" value="HhH2"/>
    <property type="match status" value="1"/>
</dbReference>
<evidence type="ECO:0000256" key="4">
    <source>
        <dbReference type="ARBA" id="ARBA00022679"/>
    </source>
</evidence>
<evidence type="ECO:0000256" key="9">
    <source>
        <dbReference type="ARBA" id="ARBA00022801"/>
    </source>
</evidence>
<evidence type="ECO:0000256" key="8">
    <source>
        <dbReference type="ARBA" id="ARBA00022763"/>
    </source>
</evidence>
<dbReference type="InterPro" id="IPR043502">
    <property type="entry name" value="DNA/RNA_pol_sf"/>
</dbReference>
<dbReference type="InterPro" id="IPR002421">
    <property type="entry name" value="5-3_exonuclease"/>
</dbReference>
<dbReference type="InterPro" id="IPR018320">
    <property type="entry name" value="DNA_polymerase_1"/>
</dbReference>
<proteinExistence type="inferred from homology"/>
<dbReference type="KEGG" id="ssm:Spirs_3676"/>
<dbReference type="eggNOG" id="COG0749">
    <property type="taxonomic scope" value="Bacteria"/>
</dbReference>
<dbReference type="PANTHER" id="PTHR10133:SF27">
    <property type="entry name" value="DNA POLYMERASE NU"/>
    <property type="match status" value="1"/>
</dbReference>
<dbReference type="STRING" id="573413.Spirs_3676"/>
<evidence type="ECO:0000256" key="2">
    <source>
        <dbReference type="ARBA" id="ARBA00012417"/>
    </source>
</evidence>
<dbReference type="PANTHER" id="PTHR10133">
    <property type="entry name" value="DNA POLYMERASE I"/>
    <property type="match status" value="1"/>
</dbReference>
<dbReference type="EMBL" id="CP002116">
    <property type="protein sequence ID" value="ADK82762.1"/>
    <property type="molecule type" value="Genomic_DNA"/>
</dbReference>
<evidence type="ECO:0000313" key="20">
    <source>
        <dbReference type="EMBL" id="ADK82762.1"/>
    </source>
</evidence>
<dbReference type="Pfam" id="PF01612">
    <property type="entry name" value="DNA_pol_A_exo1"/>
    <property type="match status" value="1"/>
</dbReference>
<dbReference type="SUPFAM" id="SSF56672">
    <property type="entry name" value="DNA/RNA polymerases"/>
    <property type="match status" value="1"/>
</dbReference>
<dbReference type="InterPro" id="IPR002298">
    <property type="entry name" value="DNA_polymerase_A"/>
</dbReference>
<dbReference type="CDD" id="cd06139">
    <property type="entry name" value="DNA_polA_I_Ecoli_like_exo"/>
    <property type="match status" value="1"/>
</dbReference>
<dbReference type="InterPro" id="IPR036279">
    <property type="entry name" value="5-3_exonuclease_C_sf"/>
</dbReference>
<evidence type="ECO:0000256" key="12">
    <source>
        <dbReference type="ARBA" id="ARBA00023125"/>
    </source>
</evidence>
<sequence length="911" mass="101816">MKRSEETTTLYLLDGYSIIYRSYFAFMGRHLSAPDGTNVSALFGFFRTLFSILDEYRPGALAVVLDSRVPTFRHEMYPEYKANREKAPEELHAQVPMIEEILGVMGMTVLRKDGVEADDIIATMAERCRKKDRPCVIVTGDKDLLQLLGGEIRMLRPEKGGYQLIGRDDVFDQWGVEADQIVDYLSLTGDQADNVPGVKGIGPKTASKLLTKFGDLDGVYANLNACSTGERAKLEASREDAFLSRSLIILKKDVSLPPEAPTPVGDLNREAAVPLLLRYGAKALAEQAKGAKISEKQLSRQREKRAEASSVPDELLGEGRYEQIDDLEGLDRWIEKAISAGACALDIETDSLDAMLANPVGFSLAVSPKQAAYLPLIAEGQRKFDDDAVRERLVRLTSSPSVRIIGHNFKYDYKVLRRWGVVTKNLAFDTMVAAWLLDTTANSYGMDPLAASLLGYKTISFKDVVPKDGLFQDISVETATRYAAEDADITFRFYELFRRQLKERGLEKLFFELEMPLVPILAEMECAGITLLSDRLEAYGRELEKDLGTIEDDIWQACGHSFNINSTKQLQQVLFEERKLTPIKKTKTGYSTDISVLEELAREDVVPLLVLRHRSLAKLKSTYVDALPKLVNPETGRIHTQLIQTGTATGRLSSKDPNLQNIPIRDEDGRRIRSAFVPAEGNLFISADYSQIELVVLAHLSEDPELSQAFRSGGDVHRRTASLIFDVSEADVSSEQRRIAKTINFGVMYGMSAFRLSRELGISRSRADSFISAYFRRYFRIQSFMRKVVQETEQSGVSKTLLGRERSIPAINSRNKTEKAGAERIAVNTPIQGTAADIVKLAMLAVSRRMASEELKSKMVLQIHDELLFEVPFDEADRMEGLLKEEMESAVKLSVPLRVSIERGGSWGDLH</sequence>
<dbReference type="Gene3D" id="3.40.50.1010">
    <property type="entry name" value="5'-nuclease"/>
    <property type="match status" value="1"/>
</dbReference>
<dbReference type="NCBIfam" id="TIGR00593">
    <property type="entry name" value="pola"/>
    <property type="match status" value="1"/>
</dbReference>
<dbReference type="InterPro" id="IPR002562">
    <property type="entry name" value="3'-5'_exonuclease_dom"/>
</dbReference>
<evidence type="ECO:0000256" key="13">
    <source>
        <dbReference type="ARBA" id="ARBA00023204"/>
    </source>
</evidence>
<dbReference type="eggNOG" id="COG0258">
    <property type="taxonomic scope" value="Bacteria"/>
</dbReference>
<evidence type="ECO:0000259" key="18">
    <source>
        <dbReference type="SMART" id="SM00475"/>
    </source>
</evidence>
<keyword evidence="11 16" id="KW-0239">DNA-directed DNA polymerase</keyword>
<evidence type="ECO:0000256" key="5">
    <source>
        <dbReference type="ARBA" id="ARBA00022695"/>
    </source>
</evidence>
<dbReference type="FunFam" id="1.10.150.20:FF:000002">
    <property type="entry name" value="DNA polymerase I"/>
    <property type="match status" value="1"/>
</dbReference>
<feature type="domain" description="3'-5' exonuclease" evidence="17">
    <location>
        <begin position="321"/>
        <end position="502"/>
    </location>
</feature>
<dbReference type="SUPFAM" id="SSF47807">
    <property type="entry name" value="5' to 3' exonuclease, C-terminal subdomain"/>
    <property type="match status" value="1"/>
</dbReference>
<keyword evidence="8 16" id="KW-0227">DNA damage</keyword>
<dbReference type="InterPro" id="IPR019760">
    <property type="entry name" value="DNA-dir_DNA_pol_A_CS"/>
</dbReference>
<feature type="domain" description="5'-3' exonuclease" evidence="18">
    <location>
        <begin position="7"/>
        <end position="263"/>
    </location>
</feature>
<dbReference type="CDD" id="cd08637">
    <property type="entry name" value="DNA_pol_A_pol_I_C"/>
    <property type="match status" value="1"/>
</dbReference>
<dbReference type="SUPFAM" id="SSF53098">
    <property type="entry name" value="Ribonuclease H-like"/>
    <property type="match status" value="1"/>
</dbReference>
<feature type="domain" description="DNA-directed DNA polymerase family A palm" evidence="19">
    <location>
        <begin position="669"/>
        <end position="875"/>
    </location>
</feature>
<dbReference type="AlphaFoldDB" id="E1R7Q7"/>
<dbReference type="GO" id="GO:0008409">
    <property type="term" value="F:5'-3' exonuclease activity"/>
    <property type="evidence" value="ECO:0007669"/>
    <property type="project" value="UniProtKB-UniRule"/>
</dbReference>
<gene>
    <name evidence="16" type="primary">polA</name>
    <name evidence="20" type="ordered locus">Spirs_3676</name>
</gene>
<evidence type="ECO:0000256" key="6">
    <source>
        <dbReference type="ARBA" id="ARBA00022705"/>
    </source>
</evidence>
<dbReference type="InterPro" id="IPR001098">
    <property type="entry name" value="DNA-dir_DNA_pol_A_palm_dom"/>
</dbReference>
<keyword evidence="12 16" id="KW-0238">DNA-binding</keyword>
<dbReference type="OrthoDB" id="9806424at2"/>
<dbReference type="Gene3D" id="1.10.150.20">
    <property type="entry name" value="5' to 3' exonuclease, C-terminal subdomain"/>
    <property type="match status" value="2"/>
</dbReference>
<evidence type="ECO:0000313" key="21">
    <source>
        <dbReference type="Proteomes" id="UP000002318"/>
    </source>
</evidence>
<dbReference type="InterPro" id="IPR020046">
    <property type="entry name" value="5-3_exonucl_a-hlix_arch_N"/>
</dbReference>
<evidence type="ECO:0000259" key="19">
    <source>
        <dbReference type="SMART" id="SM00482"/>
    </source>
</evidence>
<dbReference type="HOGENOM" id="CLU_004675_0_0_12"/>
<dbReference type="FunFam" id="1.20.1060.10:FF:000001">
    <property type="entry name" value="DNA polymerase I"/>
    <property type="match status" value="1"/>
</dbReference>
<evidence type="ECO:0000256" key="15">
    <source>
        <dbReference type="NCBIfam" id="TIGR00593"/>
    </source>
</evidence>
<evidence type="ECO:0000256" key="14">
    <source>
        <dbReference type="ARBA" id="ARBA00049244"/>
    </source>
</evidence>
<evidence type="ECO:0000256" key="3">
    <source>
        <dbReference type="ARBA" id="ARBA00020311"/>
    </source>
</evidence>
<dbReference type="CDD" id="cd09898">
    <property type="entry name" value="H3TH_53EXO"/>
    <property type="match status" value="1"/>
</dbReference>
<comment type="similarity">
    <text evidence="1 16">Belongs to the DNA polymerase type-A family.</text>
</comment>
<dbReference type="GO" id="GO:0003677">
    <property type="term" value="F:DNA binding"/>
    <property type="evidence" value="ECO:0007669"/>
    <property type="project" value="UniProtKB-UniRule"/>
</dbReference>
<evidence type="ECO:0000256" key="7">
    <source>
        <dbReference type="ARBA" id="ARBA00022722"/>
    </source>
</evidence>
<dbReference type="InterPro" id="IPR008918">
    <property type="entry name" value="HhH2"/>
</dbReference>
<reference evidence="20 21" key="1">
    <citation type="journal article" date="2010" name="Stand. Genomic Sci.">
        <title>Complete genome sequence of Spirochaeta smaragdinae type strain (SEBR 4228).</title>
        <authorList>
            <person name="Mavromatis K."/>
            <person name="Yasawong M."/>
            <person name="Chertkov O."/>
            <person name="Lapidus A."/>
            <person name="Lucas S."/>
            <person name="Nolan M."/>
            <person name="Del Rio T.G."/>
            <person name="Tice H."/>
            <person name="Cheng J.F."/>
            <person name="Pitluck S."/>
            <person name="Liolios K."/>
            <person name="Ivanova N."/>
            <person name="Tapia R."/>
            <person name="Han C."/>
            <person name="Bruce D."/>
            <person name="Goodwin L."/>
            <person name="Pati A."/>
            <person name="Chen A."/>
            <person name="Palaniappan K."/>
            <person name="Land M."/>
            <person name="Hauser L."/>
            <person name="Chang Y.J."/>
            <person name="Jeffries C.D."/>
            <person name="Detter J.C."/>
            <person name="Rohde M."/>
            <person name="Brambilla E."/>
            <person name="Spring S."/>
            <person name="Goker M."/>
            <person name="Sikorski J."/>
            <person name="Woyke T."/>
            <person name="Bristow J."/>
            <person name="Eisen J.A."/>
            <person name="Markowitz V."/>
            <person name="Hugenholtz P."/>
            <person name="Klenk H.P."/>
            <person name="Kyrpides N.C."/>
        </authorList>
    </citation>
    <scope>NUCLEOTIDE SEQUENCE [LARGE SCALE GENOMIC DNA]</scope>
    <source>
        <strain evidence="21">DSM 11293 / JCM 15392 / SEBR 4228</strain>
    </source>
</reference>
<evidence type="ECO:0000256" key="10">
    <source>
        <dbReference type="ARBA" id="ARBA00022839"/>
    </source>
</evidence>
<dbReference type="EC" id="2.7.7.7" evidence="2 15"/>
<accession>E1R7Q7</accession>
<evidence type="ECO:0000256" key="11">
    <source>
        <dbReference type="ARBA" id="ARBA00022932"/>
    </source>
</evidence>
<dbReference type="InterPro" id="IPR029060">
    <property type="entry name" value="PIN-like_dom_sf"/>
</dbReference>
<dbReference type="Proteomes" id="UP000002318">
    <property type="component" value="Chromosome"/>
</dbReference>
<dbReference type="GO" id="GO:0006261">
    <property type="term" value="P:DNA-templated DNA replication"/>
    <property type="evidence" value="ECO:0007669"/>
    <property type="project" value="UniProtKB-UniRule"/>
</dbReference>
<dbReference type="Pfam" id="PF00476">
    <property type="entry name" value="DNA_pol_A"/>
    <property type="match status" value="1"/>
</dbReference>
<protein>
    <recommendedName>
        <fullName evidence="3 15">DNA polymerase I</fullName>
        <ecNumber evidence="2 15">2.7.7.7</ecNumber>
    </recommendedName>
</protein>
<dbReference type="InterPro" id="IPR020045">
    <property type="entry name" value="DNA_polI_H3TH"/>
</dbReference>
<keyword evidence="6 16" id="KW-0235">DNA replication</keyword>
<dbReference type="PROSITE" id="PS00447">
    <property type="entry name" value="DNA_POLYMERASE_A"/>
    <property type="match status" value="1"/>
</dbReference>
<dbReference type="Pfam" id="PF02739">
    <property type="entry name" value="5_3_exonuc_N"/>
    <property type="match status" value="1"/>
</dbReference>
<dbReference type="InterPro" id="IPR012337">
    <property type="entry name" value="RNaseH-like_sf"/>
</dbReference>